<evidence type="ECO:0000256" key="12">
    <source>
        <dbReference type="ARBA" id="ARBA00033996"/>
    </source>
</evidence>
<dbReference type="RefSeq" id="WP_069643198.1">
    <property type="nucleotide sequence ID" value="NZ_MIJE01000022.1"/>
</dbReference>
<dbReference type="Pfam" id="PF01930">
    <property type="entry name" value="Cas_Cas4"/>
    <property type="match status" value="1"/>
</dbReference>
<evidence type="ECO:0000313" key="17">
    <source>
        <dbReference type="Proteomes" id="UP000094296"/>
    </source>
</evidence>
<dbReference type="CDD" id="cd09634">
    <property type="entry name" value="Cas1_I-II-III"/>
    <property type="match status" value="1"/>
</dbReference>
<reference evidence="16 17" key="1">
    <citation type="submission" date="2016-09" db="EMBL/GenBank/DDBJ databases">
        <title>Draft genome sequence for the type strain of Desulfuribacillus alkaliarsenatis AHT28, an obligately anaerobic, sulfidogenic bacterium isolated from Russian soda lake sediments.</title>
        <authorList>
            <person name="Abin C.A."/>
            <person name="Hollibaugh J.T."/>
        </authorList>
    </citation>
    <scope>NUCLEOTIDE SEQUENCE [LARGE SCALE GENOMIC DNA]</scope>
    <source>
        <strain evidence="16 17">AHT28</strain>
    </source>
</reference>
<feature type="binding site" evidence="14">
    <location>
        <position position="438"/>
    </location>
    <ligand>
        <name>Mn(2+)</name>
        <dbReference type="ChEBI" id="CHEBI:29035"/>
    </ligand>
</feature>
<evidence type="ECO:0000256" key="14">
    <source>
        <dbReference type="HAMAP-Rule" id="MF_01470"/>
    </source>
</evidence>
<keyword evidence="11 14" id="KW-0464">Manganese</keyword>
<dbReference type="EMBL" id="MIJE01000022">
    <property type="protein sequence ID" value="OEF97152.1"/>
    <property type="molecule type" value="Genomic_DNA"/>
</dbReference>
<proteinExistence type="inferred from homology"/>
<dbReference type="STRING" id="766136.BHF68_06025"/>
<dbReference type="InterPro" id="IPR011604">
    <property type="entry name" value="PDDEXK-like_dom_sf"/>
</dbReference>
<dbReference type="NCBIfam" id="TIGR00372">
    <property type="entry name" value="cas4"/>
    <property type="match status" value="1"/>
</dbReference>
<comment type="cofactor">
    <cofactor evidence="14">
        <name>Mg(2+)</name>
        <dbReference type="ChEBI" id="CHEBI:18420"/>
    </cofactor>
    <cofactor evidence="14">
        <name>Mn(2+)</name>
        <dbReference type="ChEBI" id="CHEBI:29035"/>
    </cofactor>
</comment>
<feature type="binding site" evidence="14">
    <location>
        <position position="371"/>
    </location>
    <ligand>
        <name>Mn(2+)</name>
        <dbReference type="ChEBI" id="CHEBI:29035"/>
    </ligand>
</feature>
<keyword evidence="10 14" id="KW-0238">DNA-binding</keyword>
<evidence type="ECO:0000256" key="4">
    <source>
        <dbReference type="ARBA" id="ARBA00022801"/>
    </source>
</evidence>
<comment type="function">
    <text evidence="14">CRISPR (clustered regularly interspaced short palindromic repeat), is an adaptive immune system that provides protection against mobile genetic elements (viruses, transposable elements and conjugative plasmids). CRISPR clusters contain spacers, sequences complementary to antecedent mobile elements, and target invading nucleic acids. CRISPR clusters are transcribed and processed into CRISPR RNA (crRNA). Acts as a dsDNA endonuclease. Involved in the integration of spacer DNA into the CRISPR cassette.</text>
</comment>
<evidence type="ECO:0000256" key="9">
    <source>
        <dbReference type="ARBA" id="ARBA00023118"/>
    </source>
</evidence>
<evidence type="ECO:0000256" key="13">
    <source>
        <dbReference type="ARBA" id="ARBA00038592"/>
    </source>
</evidence>
<keyword evidence="8" id="KW-0411">Iron-sulfur</keyword>
<dbReference type="GO" id="GO:0046872">
    <property type="term" value="F:metal ion binding"/>
    <property type="evidence" value="ECO:0007669"/>
    <property type="project" value="UniProtKB-UniRule"/>
</dbReference>
<dbReference type="Gene3D" id="3.90.320.10">
    <property type="match status" value="1"/>
</dbReference>
<keyword evidence="5" id="KW-0269">Exonuclease</keyword>
<keyword evidence="1 14" id="KW-0540">Nuclease</keyword>
<keyword evidence="7" id="KW-0408">Iron</keyword>
<evidence type="ECO:0000256" key="2">
    <source>
        <dbReference type="ARBA" id="ARBA00022723"/>
    </source>
</evidence>
<keyword evidence="3 14" id="KW-0255">Endonuclease</keyword>
<comment type="subunit">
    <text evidence="13 14">Homodimer, forms a heterotetramer with a Cas2 homodimer.</text>
</comment>
<evidence type="ECO:0000259" key="15">
    <source>
        <dbReference type="Pfam" id="PF01930"/>
    </source>
</evidence>
<dbReference type="GO" id="GO:0004527">
    <property type="term" value="F:exonuclease activity"/>
    <property type="evidence" value="ECO:0007669"/>
    <property type="project" value="UniProtKB-KW"/>
</dbReference>
<dbReference type="InterPro" id="IPR050646">
    <property type="entry name" value="Cas1"/>
</dbReference>
<dbReference type="OrthoDB" id="9803119at2"/>
<dbReference type="PANTHER" id="PTHR34353">
    <property type="entry name" value="CRISPR-ASSOCIATED ENDONUCLEASE CAS1 1"/>
    <property type="match status" value="1"/>
</dbReference>
<dbReference type="GO" id="GO:0004519">
    <property type="term" value="F:endonuclease activity"/>
    <property type="evidence" value="ECO:0007669"/>
    <property type="project" value="UniProtKB-UniRule"/>
</dbReference>
<feature type="binding site" evidence="14">
    <location>
        <position position="453"/>
    </location>
    <ligand>
        <name>Mn(2+)</name>
        <dbReference type="ChEBI" id="CHEBI:29035"/>
    </ligand>
</feature>
<accession>A0A1E5G3J0</accession>
<comment type="caution">
    <text evidence="16">The sequence shown here is derived from an EMBL/GenBank/DDBJ whole genome shotgun (WGS) entry which is preliminary data.</text>
</comment>
<dbReference type="GO" id="GO:0051607">
    <property type="term" value="P:defense response to virus"/>
    <property type="evidence" value="ECO:0007669"/>
    <property type="project" value="UniProtKB-UniRule"/>
</dbReference>
<dbReference type="Pfam" id="PF01867">
    <property type="entry name" value="Cas_Cas1"/>
    <property type="match status" value="1"/>
</dbReference>
<dbReference type="InterPro" id="IPR013343">
    <property type="entry name" value="CRISPR-assoc_prot_Cas4"/>
</dbReference>
<dbReference type="InterPro" id="IPR042206">
    <property type="entry name" value="CRISPR-assoc_Cas1_C"/>
</dbReference>
<evidence type="ECO:0000256" key="7">
    <source>
        <dbReference type="ARBA" id="ARBA00023004"/>
    </source>
</evidence>
<comment type="catalytic activity">
    <reaction evidence="12">
        <text>exonucleolytic cleavage in the 5'- to 3'-direction to yield nucleoside 3'-phosphates.</text>
        <dbReference type="EC" id="3.1.12.1"/>
    </reaction>
</comment>
<dbReference type="Gene3D" id="3.100.10.20">
    <property type="entry name" value="CRISPR-associated endonuclease Cas1, N-terminal domain"/>
    <property type="match status" value="1"/>
</dbReference>
<dbReference type="InterPro" id="IPR042211">
    <property type="entry name" value="CRISPR-assoc_Cas1_N"/>
</dbReference>
<keyword evidence="4 14" id="KW-0378">Hydrolase</keyword>
<dbReference type="GO" id="GO:0003677">
    <property type="term" value="F:DNA binding"/>
    <property type="evidence" value="ECO:0007669"/>
    <property type="project" value="UniProtKB-KW"/>
</dbReference>
<dbReference type="InterPro" id="IPR022765">
    <property type="entry name" value="Dna2/Cas4_DUF83"/>
</dbReference>
<organism evidence="16 17">
    <name type="scientific">Desulfuribacillus alkaliarsenatis</name>
    <dbReference type="NCBI Taxonomy" id="766136"/>
    <lineage>
        <taxon>Bacteria</taxon>
        <taxon>Bacillati</taxon>
        <taxon>Bacillota</taxon>
        <taxon>Desulfuribacillia</taxon>
        <taxon>Desulfuribacillales</taxon>
        <taxon>Desulfuribacillaceae</taxon>
        <taxon>Desulfuribacillus</taxon>
    </lineage>
</organism>
<comment type="similarity">
    <text evidence="14">Belongs to the CRISPR-associated endonuclease Cas1 family.</text>
</comment>
<evidence type="ECO:0000256" key="11">
    <source>
        <dbReference type="ARBA" id="ARBA00023211"/>
    </source>
</evidence>
<keyword evidence="6 14" id="KW-0460">Magnesium</keyword>
<keyword evidence="9 14" id="KW-0051">Antiviral defense</keyword>
<keyword evidence="2 14" id="KW-0479">Metal-binding</keyword>
<sequence>MEQTIEKIEYLSISSIAEILYCPRNFYYRTVMMAEEKNNHLLEGKWQEEARDLTKRKVRPTGIQTRKVYLTSDNLGITGVLDTIEENDQSIYPIEFKKGSYNDRINDRVQLCLQALLLEENLDVCIDQGYIYYCESNQRVSVDFTEELREIAMQTIEDARTIIEENIIPEPVNDARCNGCSLISRCLPEETDMLMQATKSEKNSTQRKPSPSMNLGRILYVDTPGAYLKKEQGRIKLKINDETKDIPLSAIDQVVLGQPTAMTGSLLATMCDLGVSCYVLDKGKVKGWLQPTLNKNVVLRKAQYAANFNGEYTLGFAKAFVTGKISNCRTMLMRHNRTVNDERIKEVTAELNSCLKKLKACDSIASIMGVEGIAAKYYFSVFDKLLKEELGFSFVNRNRRPPKDPVNCLLSFAYTLLTKDVIEAIIRVGLDPYLGFFHSDKYGRPALALDIMEEFRPIIADSVVITAINTRMVKPEDFIETIGGCELKETGRKGFFKAYQARMNQEATHPIFNYRVSYRRMLELQVRFLGKVLTNEWPEYIPYQVR</sequence>
<evidence type="ECO:0000256" key="10">
    <source>
        <dbReference type="ARBA" id="ARBA00023125"/>
    </source>
</evidence>
<dbReference type="Gene3D" id="1.20.120.920">
    <property type="entry name" value="CRISPR-associated endonuclease Cas1, C-terminal domain"/>
    <property type="match status" value="1"/>
</dbReference>
<evidence type="ECO:0000256" key="5">
    <source>
        <dbReference type="ARBA" id="ARBA00022839"/>
    </source>
</evidence>
<keyword evidence="17" id="KW-1185">Reference proteome</keyword>
<dbReference type="Proteomes" id="UP000094296">
    <property type="component" value="Unassembled WGS sequence"/>
</dbReference>
<evidence type="ECO:0000256" key="6">
    <source>
        <dbReference type="ARBA" id="ARBA00022842"/>
    </source>
</evidence>
<dbReference type="PANTHER" id="PTHR34353:SF2">
    <property type="entry name" value="CRISPR-ASSOCIATED ENDONUCLEASE CAS1 1"/>
    <property type="match status" value="1"/>
</dbReference>
<protein>
    <recommendedName>
        <fullName evidence="14">CRISPR-associated endonuclease Cas1</fullName>
        <ecNumber evidence="14">3.1.-.-</ecNumber>
    </recommendedName>
</protein>
<dbReference type="AlphaFoldDB" id="A0A1E5G3J0"/>
<dbReference type="GO" id="GO:0051536">
    <property type="term" value="F:iron-sulfur cluster binding"/>
    <property type="evidence" value="ECO:0007669"/>
    <property type="project" value="UniProtKB-KW"/>
</dbReference>
<dbReference type="GO" id="GO:0043571">
    <property type="term" value="P:maintenance of CRISPR repeat elements"/>
    <property type="evidence" value="ECO:0007669"/>
    <property type="project" value="UniProtKB-UniRule"/>
</dbReference>
<dbReference type="EC" id="3.1.-.-" evidence="14"/>
<name>A0A1E5G3J0_9FIRM</name>
<evidence type="ECO:0000313" key="16">
    <source>
        <dbReference type="EMBL" id="OEF97152.1"/>
    </source>
</evidence>
<gene>
    <name evidence="14" type="primary">cas1</name>
    <name evidence="16" type="ORF">BHF68_06025</name>
</gene>
<evidence type="ECO:0000256" key="1">
    <source>
        <dbReference type="ARBA" id="ARBA00022722"/>
    </source>
</evidence>
<dbReference type="HAMAP" id="MF_01470">
    <property type="entry name" value="Cas1"/>
    <property type="match status" value="1"/>
</dbReference>
<evidence type="ECO:0000256" key="3">
    <source>
        <dbReference type="ARBA" id="ARBA00022759"/>
    </source>
</evidence>
<feature type="domain" description="DUF83" evidence="15">
    <location>
        <begin position="14"/>
        <end position="187"/>
    </location>
</feature>
<dbReference type="InterPro" id="IPR002729">
    <property type="entry name" value="CRISPR-assoc_Cas1"/>
</dbReference>
<dbReference type="NCBIfam" id="TIGR00287">
    <property type="entry name" value="cas1"/>
    <property type="match status" value="1"/>
</dbReference>
<evidence type="ECO:0000256" key="8">
    <source>
        <dbReference type="ARBA" id="ARBA00023014"/>
    </source>
</evidence>